<dbReference type="EMBL" id="SNXZ01000012">
    <property type="protein sequence ID" value="TDP89631.1"/>
    <property type="molecule type" value="Genomic_DNA"/>
</dbReference>
<accession>A0A4R6RS01</accession>
<protein>
    <submittedName>
        <fullName evidence="1">Uncharacterized protein</fullName>
    </submittedName>
</protein>
<name>A0A4R6RS01_LABRH</name>
<comment type="caution">
    <text evidence="1">The sequence shown here is derived from an EMBL/GenBank/DDBJ whole genome shotgun (WGS) entry which is preliminary data.</text>
</comment>
<reference evidence="1 2" key="1">
    <citation type="submission" date="2019-03" db="EMBL/GenBank/DDBJ databases">
        <title>Genomic Encyclopedia of Type Strains, Phase IV (KMG-IV): sequencing the most valuable type-strain genomes for metagenomic binning, comparative biology and taxonomic classification.</title>
        <authorList>
            <person name="Goeker M."/>
        </authorList>
    </citation>
    <scope>NUCLEOTIDE SEQUENCE [LARGE SCALE GENOMIC DNA]</scope>
    <source>
        <strain evidence="1 2">DSM 45361</strain>
    </source>
</reference>
<proteinExistence type="predicted"/>
<gene>
    <name evidence="1" type="ORF">EV186_11231</name>
</gene>
<evidence type="ECO:0000313" key="1">
    <source>
        <dbReference type="EMBL" id="TDP89631.1"/>
    </source>
</evidence>
<dbReference type="AlphaFoldDB" id="A0A4R6RS01"/>
<organism evidence="1 2">
    <name type="scientific">Labedaea rhizosphaerae</name>
    <dbReference type="NCBI Taxonomy" id="598644"/>
    <lineage>
        <taxon>Bacteria</taxon>
        <taxon>Bacillati</taxon>
        <taxon>Actinomycetota</taxon>
        <taxon>Actinomycetes</taxon>
        <taxon>Pseudonocardiales</taxon>
        <taxon>Pseudonocardiaceae</taxon>
        <taxon>Labedaea</taxon>
    </lineage>
</organism>
<dbReference type="Proteomes" id="UP000295444">
    <property type="component" value="Unassembled WGS sequence"/>
</dbReference>
<sequence>MQGEDIVHAARVVQVELLAADQDHDAGPDDVDHIDRDAGLLAKLQDLLHEQNVARTSPTVLWRC</sequence>
<dbReference type="RefSeq" id="WP_133854330.1">
    <property type="nucleotide sequence ID" value="NZ_SNXZ01000012.1"/>
</dbReference>
<evidence type="ECO:0000313" key="2">
    <source>
        <dbReference type="Proteomes" id="UP000295444"/>
    </source>
</evidence>
<keyword evidence="2" id="KW-1185">Reference proteome</keyword>